<keyword evidence="1" id="KW-0472">Membrane</keyword>
<comment type="caution">
    <text evidence="2">The sequence shown here is derived from an EMBL/GenBank/DDBJ whole genome shotgun (WGS) entry which is preliminary data.</text>
</comment>
<keyword evidence="1" id="KW-1133">Transmembrane helix</keyword>
<keyword evidence="3" id="KW-1185">Reference proteome</keyword>
<evidence type="ECO:0000313" key="3">
    <source>
        <dbReference type="Proteomes" id="UP000295673"/>
    </source>
</evidence>
<feature type="transmembrane region" description="Helical" evidence="1">
    <location>
        <begin position="75"/>
        <end position="94"/>
    </location>
</feature>
<gene>
    <name evidence="2" type="ORF">BXY66_0121</name>
</gene>
<evidence type="ECO:0000256" key="1">
    <source>
        <dbReference type="SAM" id="Phobius"/>
    </source>
</evidence>
<protein>
    <submittedName>
        <fullName evidence="2">Uncharacterized protein</fullName>
    </submittedName>
</protein>
<proteinExistence type="predicted"/>
<dbReference type="RefSeq" id="WP_132858250.1">
    <property type="nucleotide sequence ID" value="NZ_SMGR01000001.1"/>
</dbReference>
<feature type="transmembrane region" description="Helical" evidence="1">
    <location>
        <begin position="44"/>
        <end position="63"/>
    </location>
</feature>
<reference evidence="2 3" key="1">
    <citation type="submission" date="2019-03" db="EMBL/GenBank/DDBJ databases">
        <title>Genomic Encyclopedia of Archaeal and Bacterial Type Strains, Phase II (KMG-II): from individual species to whole genera.</title>
        <authorList>
            <person name="Goeker M."/>
        </authorList>
    </citation>
    <scope>NUCLEOTIDE SEQUENCE [LARGE SCALE GENOMIC DNA]</scope>
    <source>
        <strain evidence="2 3">DSM 26433</strain>
    </source>
</reference>
<dbReference type="AlphaFoldDB" id="A0A4R1NS64"/>
<evidence type="ECO:0000313" key="2">
    <source>
        <dbReference type="EMBL" id="TCL08088.1"/>
    </source>
</evidence>
<keyword evidence="1" id="KW-0812">Transmembrane</keyword>
<dbReference type="Proteomes" id="UP000295673">
    <property type="component" value="Unassembled WGS sequence"/>
</dbReference>
<dbReference type="OrthoDB" id="7838190at2"/>
<sequence>MNAMTRLGTLGADSWHSLTAAPVNAGYRFSETKGRFRHTSRNEALLRFLGLTLVMGALVQWTLPNANFVGDPNSTKALLSIGFSLVGMALYHFAVRGHRSEISFDPIKGEIVVCALSRQDRQKGTRRIHLSKVKSIYVRRSDMPPGEAALRIRLNDTSHEITAIRGAHDEIELAHGLLCRDIRMAKKRR</sequence>
<name>A0A4R1NS64_9RHOB</name>
<organism evidence="2 3">
    <name type="scientific">Shimia isoporae</name>
    <dbReference type="NCBI Taxonomy" id="647720"/>
    <lineage>
        <taxon>Bacteria</taxon>
        <taxon>Pseudomonadati</taxon>
        <taxon>Pseudomonadota</taxon>
        <taxon>Alphaproteobacteria</taxon>
        <taxon>Rhodobacterales</taxon>
        <taxon>Roseobacteraceae</taxon>
    </lineage>
</organism>
<dbReference type="EMBL" id="SMGR01000001">
    <property type="protein sequence ID" value="TCL08088.1"/>
    <property type="molecule type" value="Genomic_DNA"/>
</dbReference>
<accession>A0A4R1NS64</accession>